<feature type="domain" description="Ion transport" evidence="14">
    <location>
        <begin position="242"/>
        <end position="475"/>
    </location>
</feature>
<feature type="transmembrane region" description="Helical" evidence="13">
    <location>
        <begin position="978"/>
        <end position="1003"/>
    </location>
</feature>
<protein>
    <submittedName>
        <fullName evidence="15">Potassium voltage-gated channel protein Shab</fullName>
    </submittedName>
</protein>
<dbReference type="GO" id="GO:0008076">
    <property type="term" value="C:voltage-gated potassium channel complex"/>
    <property type="evidence" value="ECO:0007669"/>
    <property type="project" value="InterPro"/>
</dbReference>
<keyword evidence="6" id="KW-0851">Voltage-gated channel</keyword>
<evidence type="ECO:0000256" key="10">
    <source>
        <dbReference type="ARBA" id="ARBA00023136"/>
    </source>
</evidence>
<dbReference type="SUPFAM" id="SSF81324">
    <property type="entry name" value="Voltage-gated potassium channels"/>
    <property type="match status" value="2"/>
</dbReference>
<dbReference type="InterPro" id="IPR027359">
    <property type="entry name" value="Volt_channel_dom_sf"/>
</dbReference>
<feature type="transmembrane region" description="Helical" evidence="13">
    <location>
        <begin position="413"/>
        <end position="433"/>
    </location>
</feature>
<feature type="region of interest" description="Disordered" evidence="12">
    <location>
        <begin position="125"/>
        <end position="170"/>
    </location>
</feature>
<feature type="compositionally biased region" description="Basic and acidic residues" evidence="12">
    <location>
        <begin position="149"/>
        <end position="167"/>
    </location>
</feature>
<keyword evidence="9" id="KW-0406">Ion transport</keyword>
<feature type="transmembrane region" description="Helical" evidence="13">
    <location>
        <begin position="875"/>
        <end position="898"/>
    </location>
</feature>
<evidence type="ECO:0000256" key="4">
    <source>
        <dbReference type="ARBA" id="ARBA00022692"/>
    </source>
</evidence>
<keyword evidence="11" id="KW-0407">Ion channel</keyword>
<dbReference type="EMBL" id="JASMQC010000002">
    <property type="protein sequence ID" value="KAK1947109.1"/>
    <property type="molecule type" value="Genomic_DNA"/>
</dbReference>
<feature type="transmembrane region" description="Helical" evidence="13">
    <location>
        <begin position="381"/>
        <end position="401"/>
    </location>
</feature>
<comment type="subcellular location">
    <subcellularLocation>
        <location evidence="1">Membrane</location>
        <topology evidence="1">Multi-pass membrane protein</topology>
    </subcellularLocation>
</comment>
<dbReference type="AlphaFoldDB" id="A0AAD9LUF4"/>
<organism evidence="15 16">
    <name type="scientific">Phytophthora citrophthora</name>
    <dbReference type="NCBI Taxonomy" id="4793"/>
    <lineage>
        <taxon>Eukaryota</taxon>
        <taxon>Sar</taxon>
        <taxon>Stramenopiles</taxon>
        <taxon>Oomycota</taxon>
        <taxon>Peronosporomycetes</taxon>
        <taxon>Peronosporales</taxon>
        <taxon>Peronosporaceae</taxon>
        <taxon>Phytophthora</taxon>
    </lineage>
</organism>
<evidence type="ECO:0000256" key="9">
    <source>
        <dbReference type="ARBA" id="ARBA00023065"/>
    </source>
</evidence>
<dbReference type="PANTHER" id="PTHR11537">
    <property type="entry name" value="VOLTAGE-GATED POTASSIUM CHANNEL"/>
    <property type="match status" value="1"/>
</dbReference>
<keyword evidence="3" id="KW-0633">Potassium transport</keyword>
<accession>A0AAD9LUF4</accession>
<evidence type="ECO:0000256" key="12">
    <source>
        <dbReference type="SAM" id="MobiDB-lite"/>
    </source>
</evidence>
<feature type="transmembrane region" description="Helical" evidence="13">
    <location>
        <begin position="806"/>
        <end position="828"/>
    </location>
</feature>
<keyword evidence="7" id="KW-0630">Potassium</keyword>
<evidence type="ECO:0000256" key="11">
    <source>
        <dbReference type="ARBA" id="ARBA00023303"/>
    </source>
</evidence>
<reference evidence="15" key="1">
    <citation type="submission" date="2023-08" db="EMBL/GenBank/DDBJ databases">
        <title>Reference Genome Resource for the Citrus Pathogen Phytophthora citrophthora.</title>
        <authorList>
            <person name="Moller H."/>
            <person name="Coetzee B."/>
            <person name="Rose L.J."/>
            <person name="Van Niekerk J.M."/>
        </authorList>
    </citation>
    <scope>NUCLEOTIDE SEQUENCE</scope>
    <source>
        <strain evidence="15">STE-U-9442</strain>
    </source>
</reference>
<evidence type="ECO:0000313" key="16">
    <source>
        <dbReference type="Proteomes" id="UP001259832"/>
    </source>
</evidence>
<sequence length="1185" mass="133969">MALSRHRQNSMKGLPSRNRKGYLEDWRLRIILEVAKANNYPALFQMPLLNKQLTPPIGLFQSFTTRATSWKAVTASPIAIPVVPTSTSTDLETEDCNRVFTPGRTDTETTHNGVPALSMGLVQRSSLNRNGSGGGKNSRVHPISCDAVENSKGRRRSSERGGSDVSDRLSSFNDQDMASVVGKRLSMHRIKIASRPNSVVTAAAASSQQPIDPSIHRMIYFRTKKELSELFVLAPVSLWGRRFNRFVFVLILLGIADLAIETCDGPNLGSTDPGFPYLPSEEDHVIYDGMFAGLFTLEFFGRMIQTGNIRTFVRDPYMWLDFIGILPWYIVQFFEAVGGNVDEHYVNLLRLLRTVRLALILRHYEQSKIMYLAIKASLRPLSITLFFLFTLVMIIATAIFYAEPCYNVETCTFTDIFNTAYFVMLTVATVGYGGQLPSLKNPGSMILTMLAMILGQIYFSMPVAIIGNNFHLTHENFQLDKKKKARYLDASLSPFDCQKLHSHARRLCDIQYHLLMAWPVVHNHIYGIARTNTQSMTMDISEADRQAKIKDGIDRLLEVHAEAVVLLQVFIPHRRRSFRINPDTHSQGMLGNIYAKAKRAIIKAKVKSGYQSVVVDPRTASQTLRGRIWLLLEVPDSSRLATLLNQAMVAFALVSVMLFFMESLQELAASGVETNGCRSVVKSYCRTTGFGQRDPACFLRLDNNASDFTEKLDFSCDSVTESPICYGNGLNFGSLDVAVLHCMDAFLPAGADYVCYRQQCRESFNMIFDMGPYWICFEWFFGMIFTVELALRFYIAQDRKHFWRNIYVIFDVVAILPFFVEFFELFFGHIQPDYAIVATSPSFLSVIRVLKIMRILKLTRHFRGTKVLASTAIKVWKPLVIPLFFLFTGCIIAGAIFYEIERGKECFVGEECWWWGKDVLTPELTAGLPIGKRILIQDKVPSIIIDMIHSTWLSYTTLTSVGYGDLTPRTSIGKFFDVFVIIVATIYSAMPLSLVGTQFYSLYEKHMEKMVVKQGGSSLSWRTKTTITIVSQYKQAAKHPSARKQDVFALSDEHLTIAREFENMRRTILNLQRTLEAASTSSFDAAQRKSSMAKGSKASVTSRRSMTATVKNPARVDASIEQKSFAIMDTLLHFSEVVEKLQEAPVDFEAFQDFDNDLHANLFPNMHSPRPMTDIQDSERQDTFQ</sequence>
<keyword evidence="8 13" id="KW-1133">Transmembrane helix</keyword>
<keyword evidence="2" id="KW-0813">Transport</keyword>
<dbReference type="InterPro" id="IPR005821">
    <property type="entry name" value="Ion_trans_dom"/>
</dbReference>
<feature type="transmembrane region" description="Helical" evidence="13">
    <location>
        <begin position="285"/>
        <end position="304"/>
    </location>
</feature>
<feature type="region of interest" description="Disordered" evidence="12">
    <location>
        <begin position="1086"/>
        <end position="1106"/>
    </location>
</feature>
<feature type="transmembrane region" description="Helical" evidence="13">
    <location>
        <begin position="243"/>
        <end position="260"/>
    </location>
</feature>
<dbReference type="Gene3D" id="1.20.120.350">
    <property type="entry name" value="Voltage-gated potassium channels. Chain C"/>
    <property type="match status" value="2"/>
</dbReference>
<keyword evidence="16" id="KW-1185">Reference proteome</keyword>
<evidence type="ECO:0000256" key="13">
    <source>
        <dbReference type="SAM" id="Phobius"/>
    </source>
</evidence>
<feature type="transmembrane region" description="Helical" evidence="13">
    <location>
        <begin position="772"/>
        <end position="794"/>
    </location>
</feature>
<dbReference type="Proteomes" id="UP001259832">
    <property type="component" value="Unassembled WGS sequence"/>
</dbReference>
<dbReference type="GO" id="GO:0001508">
    <property type="term" value="P:action potential"/>
    <property type="evidence" value="ECO:0007669"/>
    <property type="project" value="TreeGrafter"/>
</dbReference>
<evidence type="ECO:0000256" key="5">
    <source>
        <dbReference type="ARBA" id="ARBA00022826"/>
    </source>
</evidence>
<evidence type="ECO:0000256" key="6">
    <source>
        <dbReference type="ARBA" id="ARBA00022882"/>
    </source>
</evidence>
<dbReference type="Pfam" id="PF00520">
    <property type="entry name" value="Ion_trans"/>
    <property type="match status" value="2"/>
</dbReference>
<keyword evidence="5" id="KW-0631">Potassium channel</keyword>
<dbReference type="PRINTS" id="PR00169">
    <property type="entry name" value="KCHANNEL"/>
</dbReference>
<feature type="region of interest" description="Disordered" evidence="12">
    <location>
        <begin position="1164"/>
        <end position="1185"/>
    </location>
</feature>
<comment type="caution">
    <text evidence="15">The sequence shown here is derived from an EMBL/GenBank/DDBJ whole genome shotgun (WGS) entry which is preliminary data.</text>
</comment>
<gene>
    <name evidence="15" type="ORF">P3T76_001119</name>
</gene>
<name>A0AAD9LUF4_9STRA</name>
<feature type="domain" description="Ion transport" evidence="14">
    <location>
        <begin position="772"/>
        <end position="1005"/>
    </location>
</feature>
<keyword evidence="4 13" id="KW-0812">Transmembrane</keyword>
<dbReference type="InterPro" id="IPR028325">
    <property type="entry name" value="VG_K_chnl"/>
</dbReference>
<feature type="transmembrane region" description="Helical" evidence="13">
    <location>
        <begin position="445"/>
        <end position="466"/>
    </location>
</feature>
<dbReference type="Gene3D" id="1.10.287.70">
    <property type="match status" value="2"/>
</dbReference>
<dbReference type="PANTHER" id="PTHR11537:SF254">
    <property type="entry name" value="POTASSIUM VOLTAGE-GATED CHANNEL PROTEIN SHAB"/>
    <property type="match status" value="1"/>
</dbReference>
<evidence type="ECO:0000256" key="2">
    <source>
        <dbReference type="ARBA" id="ARBA00022448"/>
    </source>
</evidence>
<dbReference type="GO" id="GO:0005249">
    <property type="term" value="F:voltage-gated potassium channel activity"/>
    <property type="evidence" value="ECO:0007669"/>
    <property type="project" value="InterPro"/>
</dbReference>
<evidence type="ECO:0000256" key="8">
    <source>
        <dbReference type="ARBA" id="ARBA00022989"/>
    </source>
</evidence>
<evidence type="ECO:0000256" key="7">
    <source>
        <dbReference type="ARBA" id="ARBA00022958"/>
    </source>
</evidence>
<proteinExistence type="predicted"/>
<keyword evidence="10 13" id="KW-0472">Membrane</keyword>
<evidence type="ECO:0000256" key="1">
    <source>
        <dbReference type="ARBA" id="ARBA00004141"/>
    </source>
</evidence>
<evidence type="ECO:0000313" key="15">
    <source>
        <dbReference type="EMBL" id="KAK1947109.1"/>
    </source>
</evidence>
<evidence type="ECO:0000259" key="14">
    <source>
        <dbReference type="Pfam" id="PF00520"/>
    </source>
</evidence>
<evidence type="ECO:0000256" key="3">
    <source>
        <dbReference type="ARBA" id="ARBA00022538"/>
    </source>
</evidence>